<dbReference type="InterPro" id="IPR005829">
    <property type="entry name" value="Sugar_transporter_CS"/>
</dbReference>
<feature type="transmembrane region" description="Helical" evidence="9">
    <location>
        <begin position="61"/>
        <end position="84"/>
    </location>
</feature>
<evidence type="ECO:0000313" key="12">
    <source>
        <dbReference type="Proteomes" id="UP000052268"/>
    </source>
</evidence>
<evidence type="ECO:0000256" key="9">
    <source>
        <dbReference type="SAM" id="Phobius"/>
    </source>
</evidence>
<dbReference type="FunFam" id="1.20.1250.20:FF:000001">
    <property type="entry name" value="Dicarboxylate MFS transporter"/>
    <property type="match status" value="1"/>
</dbReference>
<protein>
    <submittedName>
        <fullName evidence="11">Alpha-ketoglutarate transporter</fullName>
    </submittedName>
</protein>
<dbReference type="PROSITE" id="PS00217">
    <property type="entry name" value="SUGAR_TRANSPORT_2"/>
    <property type="match status" value="1"/>
</dbReference>
<evidence type="ECO:0000256" key="3">
    <source>
        <dbReference type="ARBA" id="ARBA00022448"/>
    </source>
</evidence>
<dbReference type="AlphaFoldDB" id="A0A0J7XIB3"/>
<keyword evidence="8 9" id="KW-0472">Membrane</keyword>
<reference evidence="11 12" key="1">
    <citation type="journal article" date="2015" name="G3 (Bethesda)">
        <title>Insights into Ongoing Evolution of the Hexachlorocyclohexane Catabolic Pathway from Comparative Genomics of Ten Sphingomonadaceae Strains.</title>
        <authorList>
            <person name="Pearce S.L."/>
            <person name="Oakeshott J.G."/>
            <person name="Pandey G."/>
        </authorList>
    </citation>
    <scope>NUCLEOTIDE SEQUENCE [LARGE SCALE GENOMIC DNA]</scope>
    <source>
        <strain evidence="11 12">LL02</strain>
    </source>
</reference>
<evidence type="ECO:0000256" key="1">
    <source>
        <dbReference type="ARBA" id="ARBA00004651"/>
    </source>
</evidence>
<comment type="caution">
    <text evidence="11">The sequence shown here is derived from an EMBL/GenBank/DDBJ whole genome shotgun (WGS) entry which is preliminary data.</text>
</comment>
<keyword evidence="7 9" id="KW-1133">Transmembrane helix</keyword>
<feature type="transmembrane region" description="Helical" evidence="9">
    <location>
        <begin position="407"/>
        <end position="426"/>
    </location>
</feature>
<feature type="transmembrane region" description="Helical" evidence="9">
    <location>
        <begin position="339"/>
        <end position="362"/>
    </location>
</feature>
<dbReference type="PANTHER" id="PTHR43528:SF1">
    <property type="entry name" value="ALPHA-KETOGLUTARATE PERMEASE"/>
    <property type="match status" value="1"/>
</dbReference>
<feature type="transmembrane region" description="Helical" evidence="9">
    <location>
        <begin position="246"/>
        <end position="264"/>
    </location>
</feature>
<evidence type="ECO:0000256" key="2">
    <source>
        <dbReference type="ARBA" id="ARBA00008240"/>
    </source>
</evidence>
<evidence type="ECO:0000256" key="6">
    <source>
        <dbReference type="ARBA" id="ARBA00022847"/>
    </source>
</evidence>
<organism evidence="11 12">
    <name type="scientific">Novosphingobium barchaimii LL02</name>
    <dbReference type="NCBI Taxonomy" id="1114963"/>
    <lineage>
        <taxon>Bacteria</taxon>
        <taxon>Pseudomonadati</taxon>
        <taxon>Pseudomonadota</taxon>
        <taxon>Alphaproteobacteria</taxon>
        <taxon>Sphingomonadales</taxon>
        <taxon>Sphingomonadaceae</taxon>
        <taxon>Novosphingobium</taxon>
    </lineage>
</organism>
<evidence type="ECO:0000256" key="4">
    <source>
        <dbReference type="ARBA" id="ARBA00022475"/>
    </source>
</evidence>
<dbReference type="GO" id="GO:0005886">
    <property type="term" value="C:plasma membrane"/>
    <property type="evidence" value="ECO:0007669"/>
    <property type="project" value="UniProtKB-SubCell"/>
</dbReference>
<feature type="transmembrane region" description="Helical" evidence="9">
    <location>
        <begin position="284"/>
        <end position="302"/>
    </location>
</feature>
<dbReference type="PATRIC" id="fig|1114963.3.peg.4800"/>
<keyword evidence="12" id="KW-1185">Reference proteome</keyword>
<evidence type="ECO:0000256" key="5">
    <source>
        <dbReference type="ARBA" id="ARBA00022692"/>
    </source>
</evidence>
<sequence>MAESPTIDVVPVEAMLTDAMRLRAIFAGSAGNLIEWYDFYVYAFTALYFSSEFFPESDRLVQLMATSGIFAIGFLMRPFGGWFFGRYADRKGRQAAMVVSVLMMGAGALLIAMLPTYAQIGAAAPALLLVGRMLQGFSTGGQYGTAATYLSEIAGPRRRGFWSSFQYVTLIGGQLCATLVILLLQQLLGDDGMKAWGWRIAFVIGAGAAGCIILLRDHMHETASSADREGEQAGSIVELFRHSTRAFLIVAALTAGGSLMFYTFTTYMQKFLVLTVGMSKETATLLMTAVLIVFMVQQPLMGLLSDRIGRRTNIIIFAGLGAVCIVPLFSALATTESPVIAFLLITAGLTICSFYTSVSGLFKAELFPVHVRALGVGLAYGVANALFGGTAENVAFGFKQAGIEHGFYWYVSAFCVVSLVAALMLPDTRRDNPLDR</sequence>
<feature type="transmembrane region" description="Helical" evidence="9">
    <location>
        <begin position="314"/>
        <end position="333"/>
    </location>
</feature>
<keyword evidence="6" id="KW-0769">Symport</keyword>
<evidence type="ECO:0000313" key="11">
    <source>
        <dbReference type="EMBL" id="KMS50888.1"/>
    </source>
</evidence>
<feature type="transmembrane region" description="Helical" evidence="9">
    <location>
        <begin position="120"/>
        <end position="140"/>
    </location>
</feature>
<feature type="transmembrane region" description="Helical" evidence="9">
    <location>
        <begin position="24"/>
        <end position="49"/>
    </location>
</feature>
<keyword evidence="4" id="KW-1003">Cell membrane</keyword>
<evidence type="ECO:0000259" key="10">
    <source>
        <dbReference type="PROSITE" id="PS50850"/>
    </source>
</evidence>
<dbReference type="Pfam" id="PF07690">
    <property type="entry name" value="MFS_1"/>
    <property type="match status" value="1"/>
</dbReference>
<dbReference type="Gene3D" id="1.20.1250.20">
    <property type="entry name" value="MFS general substrate transporter like domains"/>
    <property type="match status" value="2"/>
</dbReference>
<feature type="transmembrane region" description="Helical" evidence="9">
    <location>
        <begin position="196"/>
        <end position="215"/>
    </location>
</feature>
<dbReference type="InterPro" id="IPR051084">
    <property type="entry name" value="H+-coupled_symporters"/>
</dbReference>
<dbReference type="SUPFAM" id="SSF103473">
    <property type="entry name" value="MFS general substrate transporter"/>
    <property type="match status" value="1"/>
</dbReference>
<evidence type="ECO:0000256" key="7">
    <source>
        <dbReference type="ARBA" id="ARBA00022989"/>
    </source>
</evidence>
<name>A0A0J7XIB3_9SPHN</name>
<dbReference type="GO" id="GO:0015293">
    <property type="term" value="F:symporter activity"/>
    <property type="evidence" value="ECO:0007669"/>
    <property type="project" value="UniProtKB-KW"/>
</dbReference>
<evidence type="ECO:0000256" key="8">
    <source>
        <dbReference type="ARBA" id="ARBA00023136"/>
    </source>
</evidence>
<dbReference type="EMBL" id="JACU01000014">
    <property type="protein sequence ID" value="KMS50888.1"/>
    <property type="molecule type" value="Genomic_DNA"/>
</dbReference>
<dbReference type="OrthoDB" id="9783227at2"/>
<comment type="subcellular location">
    <subcellularLocation>
        <location evidence="1">Cell membrane</location>
        <topology evidence="1">Multi-pass membrane protein</topology>
    </subcellularLocation>
</comment>
<keyword evidence="3" id="KW-0813">Transport</keyword>
<dbReference type="InterPro" id="IPR036259">
    <property type="entry name" value="MFS_trans_sf"/>
</dbReference>
<dbReference type="InterPro" id="IPR020846">
    <property type="entry name" value="MFS_dom"/>
</dbReference>
<dbReference type="PROSITE" id="PS50850">
    <property type="entry name" value="MFS"/>
    <property type="match status" value="1"/>
</dbReference>
<gene>
    <name evidence="11" type="ORF">V474_05780</name>
</gene>
<keyword evidence="5 9" id="KW-0812">Transmembrane</keyword>
<feature type="domain" description="Major facilitator superfamily (MFS) profile" evidence="10">
    <location>
        <begin position="24"/>
        <end position="430"/>
    </location>
</feature>
<proteinExistence type="inferred from homology"/>
<comment type="similarity">
    <text evidence="2">Belongs to the major facilitator superfamily. Metabolite:H+ Symporter (MHS) family (TC 2.A.1.6) family.</text>
</comment>
<feature type="transmembrane region" description="Helical" evidence="9">
    <location>
        <begin position="161"/>
        <end position="184"/>
    </location>
</feature>
<dbReference type="InterPro" id="IPR011701">
    <property type="entry name" value="MFS"/>
</dbReference>
<feature type="transmembrane region" description="Helical" evidence="9">
    <location>
        <begin position="96"/>
        <end position="114"/>
    </location>
</feature>
<dbReference type="PROSITE" id="PS00216">
    <property type="entry name" value="SUGAR_TRANSPORT_1"/>
    <property type="match status" value="1"/>
</dbReference>
<feature type="transmembrane region" description="Helical" evidence="9">
    <location>
        <begin position="369"/>
        <end position="387"/>
    </location>
</feature>
<dbReference type="PANTHER" id="PTHR43528">
    <property type="entry name" value="ALPHA-KETOGLUTARATE PERMEASE"/>
    <property type="match status" value="1"/>
</dbReference>
<accession>A0A0J7XIB3</accession>
<dbReference type="Proteomes" id="UP000052268">
    <property type="component" value="Unassembled WGS sequence"/>
</dbReference>